<accession>A0AA36EZF1</accession>
<dbReference type="AlphaFoldDB" id="A0AA36EZF1"/>
<evidence type="ECO:0000313" key="2">
    <source>
        <dbReference type="EMBL" id="CAI9718762.1"/>
    </source>
</evidence>
<sequence>MKDKKYNGEDTEMEEEEEEEEEHPIMHMIVEQCNYKHKLDKNLLPLGMNSKNTIVKRCDLCGLIKEEKDEACQKLHTGEFMLTCDIKSA</sequence>
<dbReference type="EMBL" id="OX597815">
    <property type="protein sequence ID" value="CAI9718762.1"/>
    <property type="molecule type" value="Genomic_DNA"/>
</dbReference>
<protein>
    <submittedName>
        <fullName evidence="2">Uncharacterized protein</fullName>
    </submittedName>
</protein>
<keyword evidence="3" id="KW-1185">Reference proteome</keyword>
<gene>
    <name evidence="2" type="ORF">OCTVUL_1B029599</name>
</gene>
<dbReference type="Proteomes" id="UP001162480">
    <property type="component" value="Chromosome 2"/>
</dbReference>
<feature type="compositionally biased region" description="Acidic residues" evidence="1">
    <location>
        <begin position="9"/>
        <end position="22"/>
    </location>
</feature>
<evidence type="ECO:0000256" key="1">
    <source>
        <dbReference type="SAM" id="MobiDB-lite"/>
    </source>
</evidence>
<evidence type="ECO:0000313" key="3">
    <source>
        <dbReference type="Proteomes" id="UP001162480"/>
    </source>
</evidence>
<feature type="region of interest" description="Disordered" evidence="1">
    <location>
        <begin position="1"/>
        <end position="24"/>
    </location>
</feature>
<organism evidence="2 3">
    <name type="scientific">Octopus vulgaris</name>
    <name type="common">Common octopus</name>
    <dbReference type="NCBI Taxonomy" id="6645"/>
    <lineage>
        <taxon>Eukaryota</taxon>
        <taxon>Metazoa</taxon>
        <taxon>Spiralia</taxon>
        <taxon>Lophotrochozoa</taxon>
        <taxon>Mollusca</taxon>
        <taxon>Cephalopoda</taxon>
        <taxon>Coleoidea</taxon>
        <taxon>Octopodiformes</taxon>
        <taxon>Octopoda</taxon>
        <taxon>Incirrata</taxon>
        <taxon>Octopodidae</taxon>
        <taxon>Octopus</taxon>
    </lineage>
</organism>
<name>A0AA36EZF1_OCTVU</name>
<reference evidence="2" key="1">
    <citation type="submission" date="2023-08" db="EMBL/GenBank/DDBJ databases">
        <authorList>
            <person name="Alioto T."/>
            <person name="Alioto T."/>
            <person name="Gomez Garrido J."/>
        </authorList>
    </citation>
    <scope>NUCLEOTIDE SEQUENCE</scope>
</reference>
<proteinExistence type="predicted"/>